<keyword evidence="10" id="KW-1185">Reference proteome</keyword>
<protein>
    <submittedName>
        <fullName evidence="9">EamA family transporter</fullName>
    </submittedName>
</protein>
<evidence type="ECO:0000313" key="9">
    <source>
        <dbReference type="EMBL" id="OMP68161.1"/>
    </source>
</evidence>
<feature type="transmembrane region" description="Helical" evidence="7">
    <location>
        <begin position="212"/>
        <end position="231"/>
    </location>
</feature>
<organism evidence="9 10">
    <name type="scientific">Domibacillus epiphyticus</name>
    <dbReference type="NCBI Taxonomy" id="1714355"/>
    <lineage>
        <taxon>Bacteria</taxon>
        <taxon>Bacillati</taxon>
        <taxon>Bacillota</taxon>
        <taxon>Bacilli</taxon>
        <taxon>Bacillales</taxon>
        <taxon>Bacillaceae</taxon>
        <taxon>Domibacillus</taxon>
    </lineage>
</organism>
<feature type="domain" description="EamA" evidence="8">
    <location>
        <begin position="1"/>
        <end position="130"/>
    </location>
</feature>
<dbReference type="PANTHER" id="PTHR32322">
    <property type="entry name" value="INNER MEMBRANE TRANSPORTER"/>
    <property type="match status" value="1"/>
</dbReference>
<feature type="transmembrane region" description="Helical" evidence="7">
    <location>
        <begin position="116"/>
        <end position="135"/>
    </location>
</feature>
<feature type="transmembrane region" description="Helical" evidence="7">
    <location>
        <begin position="141"/>
        <end position="163"/>
    </location>
</feature>
<comment type="caution">
    <text evidence="9">The sequence shown here is derived from an EMBL/GenBank/DDBJ whole genome shotgun (WGS) entry which is preliminary data.</text>
</comment>
<comment type="similarity">
    <text evidence="2">Belongs to the EamA transporter family.</text>
</comment>
<dbReference type="Pfam" id="PF00892">
    <property type="entry name" value="EamA"/>
    <property type="match status" value="2"/>
</dbReference>
<dbReference type="SUPFAM" id="SSF103481">
    <property type="entry name" value="Multidrug resistance efflux transporter EmrE"/>
    <property type="match status" value="2"/>
</dbReference>
<dbReference type="Proteomes" id="UP000188613">
    <property type="component" value="Unassembled WGS sequence"/>
</dbReference>
<feature type="transmembrane region" description="Helical" evidence="7">
    <location>
        <begin position="58"/>
        <end position="75"/>
    </location>
</feature>
<dbReference type="EMBL" id="MSFI01000006">
    <property type="protein sequence ID" value="OMP68161.1"/>
    <property type="molecule type" value="Genomic_DNA"/>
</dbReference>
<feature type="transmembrane region" description="Helical" evidence="7">
    <location>
        <begin position="262"/>
        <end position="282"/>
    </location>
</feature>
<name>A0A1V2AAZ7_9BACI</name>
<feature type="domain" description="EamA" evidence="8">
    <location>
        <begin position="144"/>
        <end position="281"/>
    </location>
</feature>
<dbReference type="PANTHER" id="PTHR32322:SF18">
    <property type="entry name" value="S-ADENOSYLMETHIONINE_S-ADENOSYLHOMOCYSTEINE TRANSPORTER"/>
    <property type="match status" value="1"/>
</dbReference>
<evidence type="ECO:0000256" key="2">
    <source>
        <dbReference type="ARBA" id="ARBA00007362"/>
    </source>
</evidence>
<evidence type="ECO:0000256" key="4">
    <source>
        <dbReference type="ARBA" id="ARBA00022692"/>
    </source>
</evidence>
<evidence type="ECO:0000256" key="3">
    <source>
        <dbReference type="ARBA" id="ARBA00022475"/>
    </source>
</evidence>
<keyword evidence="5 7" id="KW-1133">Transmembrane helix</keyword>
<dbReference type="GO" id="GO:0005886">
    <property type="term" value="C:plasma membrane"/>
    <property type="evidence" value="ECO:0007669"/>
    <property type="project" value="UniProtKB-SubCell"/>
</dbReference>
<dbReference type="OrthoDB" id="67135at2"/>
<dbReference type="InterPro" id="IPR000620">
    <property type="entry name" value="EamA_dom"/>
</dbReference>
<sequence>MIVLISLIWGYLWVTVKIGLEAMPPFFFSSARLLIGGFVLFLFLLVKRQEILPRKDEWAPFFYLSLLMCIGYYAFSTYGMQFVDSGLSSVLVYTMPIIITLLAHFFLDEHLTLNKVIGLVAGAIGLLFIMGPHLLHLSWNLSLLGELIILLSAFFWAWASIYTKKIGHAHDKVKMTMWQLLMGGFFIFIISLGTEHEAIAGIALSKSSIFALLYNGILGSAVAFVGWNWVLGKIQASTASISLMSVPLLGLFFGWLQLGEEMTGNILIGAVFICLGILFTSIQVKSKNYIKAADSSS</sequence>
<feature type="transmembrane region" description="Helical" evidence="7">
    <location>
        <begin position="26"/>
        <end position="46"/>
    </location>
</feature>
<keyword evidence="6 7" id="KW-0472">Membrane</keyword>
<evidence type="ECO:0000256" key="7">
    <source>
        <dbReference type="SAM" id="Phobius"/>
    </source>
</evidence>
<keyword evidence="4 7" id="KW-0812">Transmembrane</keyword>
<dbReference type="InterPro" id="IPR050638">
    <property type="entry name" value="AA-Vitamin_Transporters"/>
</dbReference>
<comment type="subcellular location">
    <subcellularLocation>
        <location evidence="1">Cell membrane</location>
        <topology evidence="1">Multi-pass membrane protein</topology>
    </subcellularLocation>
</comment>
<proteinExistence type="inferred from homology"/>
<feature type="transmembrane region" description="Helical" evidence="7">
    <location>
        <begin position="175"/>
        <end position="192"/>
    </location>
</feature>
<accession>A0A1V2AAZ7</accession>
<evidence type="ECO:0000256" key="5">
    <source>
        <dbReference type="ARBA" id="ARBA00022989"/>
    </source>
</evidence>
<feature type="transmembrane region" description="Helical" evidence="7">
    <location>
        <begin position="87"/>
        <end position="107"/>
    </location>
</feature>
<evidence type="ECO:0000259" key="8">
    <source>
        <dbReference type="Pfam" id="PF00892"/>
    </source>
</evidence>
<evidence type="ECO:0000256" key="6">
    <source>
        <dbReference type="ARBA" id="ARBA00023136"/>
    </source>
</evidence>
<gene>
    <name evidence="9" type="ORF">BTO28_03285</name>
</gene>
<dbReference type="InterPro" id="IPR037185">
    <property type="entry name" value="EmrE-like"/>
</dbReference>
<keyword evidence="3" id="KW-1003">Cell membrane</keyword>
<dbReference type="AlphaFoldDB" id="A0A1V2AAZ7"/>
<evidence type="ECO:0000313" key="10">
    <source>
        <dbReference type="Proteomes" id="UP000188613"/>
    </source>
</evidence>
<evidence type="ECO:0000256" key="1">
    <source>
        <dbReference type="ARBA" id="ARBA00004651"/>
    </source>
</evidence>
<feature type="transmembrane region" description="Helical" evidence="7">
    <location>
        <begin position="238"/>
        <end position="256"/>
    </location>
</feature>
<reference evidence="9 10" key="1">
    <citation type="submission" date="2016-12" db="EMBL/GenBank/DDBJ databases">
        <title>Domibacillus sp. SAB 38T whole genome sequencing.</title>
        <authorList>
            <person name="Verma A."/>
            <person name="Ojha A.K."/>
            <person name="Krishnamurthi S."/>
        </authorList>
    </citation>
    <scope>NUCLEOTIDE SEQUENCE [LARGE SCALE GENOMIC DNA]</scope>
    <source>
        <strain evidence="9 10">SAB 38</strain>
    </source>
</reference>